<feature type="domain" description="LptD C-terminal" evidence="1">
    <location>
        <begin position="2"/>
        <end position="184"/>
    </location>
</feature>
<name>A0A382TF37_9ZZZZ</name>
<reference evidence="2" key="1">
    <citation type="submission" date="2018-05" db="EMBL/GenBank/DDBJ databases">
        <authorList>
            <person name="Lanie J.A."/>
            <person name="Ng W.-L."/>
            <person name="Kazmierczak K.M."/>
            <person name="Andrzejewski T.M."/>
            <person name="Davidsen T.M."/>
            <person name="Wayne K.J."/>
            <person name="Tettelin H."/>
            <person name="Glass J.I."/>
            <person name="Rusch D."/>
            <person name="Podicherti R."/>
            <person name="Tsui H.-C.T."/>
            <person name="Winkler M.E."/>
        </authorList>
    </citation>
    <scope>NUCLEOTIDE SEQUENCE</scope>
</reference>
<dbReference type="Pfam" id="PF04453">
    <property type="entry name" value="LptD"/>
    <property type="match status" value="1"/>
</dbReference>
<dbReference type="InterPro" id="IPR050218">
    <property type="entry name" value="LptD"/>
</dbReference>
<sequence length="291" mass="32067">NNINRSIVGSGVDLAFPFISQGNLYGSEVNNTLTPKISYNYRAKEVQGNIPIFDTTDKYDDIITFADLTSGERYTGLDRITNANDITLSIESSHRDVNALKDDKDLLNMKIAQTFYTDDEVVSDTANTNYETRKSYSDIAASIDVAISNLTFGSAVQFNPDKSSITKKENSLSYILHPRKFVSMTLSDEGSKKTRKIYGAYPLNNSIHLFGGLDRTTSTGVTNAETTGIAYESCCWALRLAHFKEDNSAGGYNYSTGVELVLSGLGSTATPLKDRIETNIPDYSANLRYKP</sequence>
<dbReference type="GO" id="GO:1990351">
    <property type="term" value="C:transporter complex"/>
    <property type="evidence" value="ECO:0007669"/>
    <property type="project" value="TreeGrafter"/>
</dbReference>
<dbReference type="PANTHER" id="PTHR30189:SF1">
    <property type="entry name" value="LPS-ASSEMBLY PROTEIN LPTD"/>
    <property type="match status" value="1"/>
</dbReference>
<dbReference type="InterPro" id="IPR007543">
    <property type="entry name" value="LptD_C"/>
</dbReference>
<organism evidence="2">
    <name type="scientific">marine metagenome</name>
    <dbReference type="NCBI Taxonomy" id="408172"/>
    <lineage>
        <taxon>unclassified sequences</taxon>
        <taxon>metagenomes</taxon>
        <taxon>ecological metagenomes</taxon>
    </lineage>
</organism>
<gene>
    <name evidence="2" type="ORF">METZ01_LOCUS373583</name>
</gene>
<dbReference type="EMBL" id="UINC01136146">
    <property type="protein sequence ID" value="SVD20729.1"/>
    <property type="molecule type" value="Genomic_DNA"/>
</dbReference>
<feature type="non-terminal residue" evidence="2">
    <location>
        <position position="1"/>
    </location>
</feature>
<dbReference type="GO" id="GO:0061024">
    <property type="term" value="P:membrane organization"/>
    <property type="evidence" value="ECO:0007669"/>
    <property type="project" value="InterPro"/>
</dbReference>
<proteinExistence type="predicted"/>
<evidence type="ECO:0000259" key="1">
    <source>
        <dbReference type="Pfam" id="PF04453"/>
    </source>
</evidence>
<protein>
    <recommendedName>
        <fullName evidence="1">LptD C-terminal domain-containing protein</fullName>
    </recommendedName>
</protein>
<dbReference type="AlphaFoldDB" id="A0A382TF37"/>
<evidence type="ECO:0000313" key="2">
    <source>
        <dbReference type="EMBL" id="SVD20729.1"/>
    </source>
</evidence>
<accession>A0A382TF37</accession>
<dbReference type="PANTHER" id="PTHR30189">
    <property type="entry name" value="LPS-ASSEMBLY PROTEIN"/>
    <property type="match status" value="1"/>
</dbReference>
<dbReference type="GO" id="GO:0009279">
    <property type="term" value="C:cell outer membrane"/>
    <property type="evidence" value="ECO:0007669"/>
    <property type="project" value="TreeGrafter"/>
</dbReference>